<keyword evidence="3" id="KW-0732">Signal</keyword>
<accession>A0A7X0BPZ7</accession>
<feature type="compositionally biased region" description="Gly residues" evidence="2">
    <location>
        <begin position="80"/>
        <end position="93"/>
    </location>
</feature>
<proteinExistence type="predicted"/>
<sequence length="129" mass="14394">MNGSRGLALALLLFSGSLWAESQATLEQQWQAHIDQMRELHQQWMAGKTPEERQKLMQQHQQSMGQGMQAMGGCPMGMTHGMGQGMGMQQGAGMGAAQSVEQIDQRIAHMEQMIEQLRAQREMLEQAKP</sequence>
<evidence type="ECO:0000313" key="5">
    <source>
        <dbReference type="Proteomes" id="UP000557193"/>
    </source>
</evidence>
<feature type="compositionally biased region" description="Low complexity" evidence="2">
    <location>
        <begin position="57"/>
        <end position="78"/>
    </location>
</feature>
<feature type="chain" id="PRO_5031094536" evidence="3">
    <location>
        <begin position="21"/>
        <end position="129"/>
    </location>
</feature>
<gene>
    <name evidence="4" type="ORF">HNP49_000366</name>
</gene>
<evidence type="ECO:0000256" key="2">
    <source>
        <dbReference type="SAM" id="MobiDB-lite"/>
    </source>
</evidence>
<feature type="coiled-coil region" evidence="1">
    <location>
        <begin position="100"/>
        <end position="127"/>
    </location>
</feature>
<reference evidence="4 5" key="1">
    <citation type="submission" date="2020-08" db="EMBL/GenBank/DDBJ databases">
        <title>Functional genomics of gut bacteria from endangered species of beetles.</title>
        <authorList>
            <person name="Carlos-Shanley C."/>
        </authorList>
    </citation>
    <scope>NUCLEOTIDE SEQUENCE [LARGE SCALE GENOMIC DNA]</scope>
    <source>
        <strain evidence="4 5">S00202</strain>
    </source>
</reference>
<dbReference type="Proteomes" id="UP000557193">
    <property type="component" value="Unassembled WGS sequence"/>
</dbReference>
<evidence type="ECO:0000256" key="3">
    <source>
        <dbReference type="SAM" id="SignalP"/>
    </source>
</evidence>
<protein>
    <submittedName>
        <fullName evidence="4">Phage shock protein A</fullName>
    </submittedName>
</protein>
<feature type="signal peptide" evidence="3">
    <location>
        <begin position="1"/>
        <end position="20"/>
    </location>
</feature>
<evidence type="ECO:0000256" key="1">
    <source>
        <dbReference type="SAM" id="Coils"/>
    </source>
</evidence>
<name>A0A7X0BPZ7_9PSED</name>
<keyword evidence="1" id="KW-0175">Coiled coil</keyword>
<comment type="caution">
    <text evidence="4">The sequence shown here is derived from an EMBL/GenBank/DDBJ whole genome shotgun (WGS) entry which is preliminary data.</text>
</comment>
<evidence type="ECO:0000313" key="4">
    <source>
        <dbReference type="EMBL" id="MBB6340216.1"/>
    </source>
</evidence>
<dbReference type="RefSeq" id="WP_184680120.1">
    <property type="nucleotide sequence ID" value="NZ_JACHLL010000001.1"/>
</dbReference>
<keyword evidence="5" id="KW-1185">Reference proteome</keyword>
<dbReference type="AlphaFoldDB" id="A0A7X0BPZ7"/>
<dbReference type="EMBL" id="JACHLL010000001">
    <property type="protein sequence ID" value="MBB6340216.1"/>
    <property type="molecule type" value="Genomic_DNA"/>
</dbReference>
<feature type="region of interest" description="Disordered" evidence="2">
    <location>
        <begin position="47"/>
        <end position="93"/>
    </location>
</feature>
<organism evidence="4 5">
    <name type="scientific">Pseudomonas fluvialis</name>
    <dbReference type="NCBI Taxonomy" id="1793966"/>
    <lineage>
        <taxon>Bacteria</taxon>
        <taxon>Pseudomonadati</taxon>
        <taxon>Pseudomonadota</taxon>
        <taxon>Gammaproteobacteria</taxon>
        <taxon>Pseudomonadales</taxon>
        <taxon>Pseudomonadaceae</taxon>
        <taxon>Pseudomonas</taxon>
    </lineage>
</organism>